<dbReference type="Proteomes" id="UP000479710">
    <property type="component" value="Unassembled WGS sequence"/>
</dbReference>
<comment type="caution">
    <text evidence="2">The sequence shown here is derived from an EMBL/GenBank/DDBJ whole genome shotgun (WGS) entry which is preliminary data.</text>
</comment>
<reference evidence="2 3" key="1">
    <citation type="submission" date="2019-11" db="EMBL/GenBank/DDBJ databases">
        <title>Whole genome sequence of Oryza granulata.</title>
        <authorList>
            <person name="Li W."/>
        </authorList>
    </citation>
    <scope>NUCLEOTIDE SEQUENCE [LARGE SCALE GENOMIC DNA]</scope>
    <source>
        <strain evidence="3">cv. Menghai</strain>
        <tissue evidence="2">Leaf</tissue>
    </source>
</reference>
<accession>A0A6G1BTR7</accession>
<evidence type="ECO:0000313" key="3">
    <source>
        <dbReference type="Proteomes" id="UP000479710"/>
    </source>
</evidence>
<keyword evidence="3" id="KW-1185">Reference proteome</keyword>
<sequence length="147" mass="16181">MGLGHPKANWTSALNLLCSRRKAASFASSSAPARDAFRIGGGGDLRRDAAVDAFTSAASLWRPRHLRHSARSEMMSRRTPRDKSGSSFFRQTKAPRPRVASFSDTEAARRRMALDSDLDGRAIPAVVEAARGFAMVVRDQREPQVKR</sequence>
<feature type="region of interest" description="Disordered" evidence="1">
    <location>
        <begin position="69"/>
        <end position="104"/>
    </location>
</feature>
<proteinExistence type="predicted"/>
<dbReference type="EMBL" id="SPHZ02000011">
    <property type="protein sequence ID" value="KAF0891276.1"/>
    <property type="molecule type" value="Genomic_DNA"/>
</dbReference>
<evidence type="ECO:0000313" key="2">
    <source>
        <dbReference type="EMBL" id="KAF0891276.1"/>
    </source>
</evidence>
<name>A0A6G1BTR7_9ORYZ</name>
<evidence type="ECO:0000256" key="1">
    <source>
        <dbReference type="SAM" id="MobiDB-lite"/>
    </source>
</evidence>
<organism evidence="2 3">
    <name type="scientific">Oryza meyeriana var. granulata</name>
    <dbReference type="NCBI Taxonomy" id="110450"/>
    <lineage>
        <taxon>Eukaryota</taxon>
        <taxon>Viridiplantae</taxon>
        <taxon>Streptophyta</taxon>
        <taxon>Embryophyta</taxon>
        <taxon>Tracheophyta</taxon>
        <taxon>Spermatophyta</taxon>
        <taxon>Magnoliopsida</taxon>
        <taxon>Liliopsida</taxon>
        <taxon>Poales</taxon>
        <taxon>Poaceae</taxon>
        <taxon>BOP clade</taxon>
        <taxon>Oryzoideae</taxon>
        <taxon>Oryzeae</taxon>
        <taxon>Oryzinae</taxon>
        <taxon>Oryza</taxon>
        <taxon>Oryza meyeriana</taxon>
    </lineage>
</organism>
<feature type="compositionally biased region" description="Basic and acidic residues" evidence="1">
    <location>
        <begin position="70"/>
        <end position="84"/>
    </location>
</feature>
<dbReference type="AlphaFoldDB" id="A0A6G1BTR7"/>
<gene>
    <name evidence="2" type="ORF">E2562_009453</name>
</gene>
<protein>
    <submittedName>
        <fullName evidence="2">Uncharacterized protein</fullName>
    </submittedName>
</protein>